<sequence>MAPSDRTLTTRSRPTSDLRLDAACLVHAVSPLLWLPQAALLALGVSRLHSGAGLNGVLWPAAGIVLAGMLRAWLEAWSAGRMFDTAREHLSHWRDRSIAAMAARSPLDRARVHAGAAASALAEQAEAMLPWQTRYRGAAWRVRIMPVLILLPVAWYSWAATAVLVLAAPLIPMFMVIVGWRARAASEAQWLQMGSMNAFLLDRLRGLPTLRALGSVDATARRLRASAEDLRQRTMHVLRIAFLSSAVLELFAALGVAMVAAYVGFHLLGHLDFGAWGRRLSLAQGLFVLLLAPAFFEPLRELASVWHDRAAGMAAMDALDRLNADGLPLPGEASPDQATQGASAVLRQEDGTPVRPPRVKVQDLAFAFPGETPVFQDFTLDVKPGEHVALVGGSGTGKTVLMSLLAGLLPPSEGRIEIGGIALTAETARRLRDRMAWMGQRPHVFSGSVQHNVALGRTGVGSMQVHRAIQWAQLDQVAQAHPGTSLGEGGTGLSGGEAARLALARLAAAPRADLLLADEPTAHLDTETAEQVIESLVALAQGRTLIVATHDPVLAARMDRVVHLAAPVDAAQPVPGGWHGA</sequence>
<evidence type="ECO:0000313" key="1">
    <source>
        <dbReference type="EMBL" id="TMS59000.1"/>
    </source>
</evidence>
<dbReference type="Proteomes" id="UP000004277">
    <property type="component" value="Unassembled WGS sequence"/>
</dbReference>
<gene>
    <name evidence="1" type="primary">cydD</name>
    <name evidence="1" type="ORF">MW7_004495</name>
</gene>
<protein>
    <submittedName>
        <fullName evidence="1">Thiol reductant ABC exporter subunit CydD</fullName>
    </submittedName>
</protein>
<organism evidence="1 2">
    <name type="scientific">Imbroritus primus</name>
    <dbReference type="NCBI Taxonomy" id="3058603"/>
    <lineage>
        <taxon>Bacteria</taxon>
        <taxon>Pseudomonadati</taxon>
        <taxon>Pseudomonadota</taxon>
        <taxon>Betaproteobacteria</taxon>
        <taxon>Burkholderiales</taxon>
        <taxon>Burkholderiaceae</taxon>
        <taxon>Imbroritus</taxon>
    </lineage>
</organism>
<comment type="caution">
    <text evidence="1">The sequence shown here is derived from an EMBL/GenBank/DDBJ whole genome shotgun (WGS) entry which is preliminary data.</text>
</comment>
<proteinExistence type="predicted"/>
<accession>A0ACD3SRZ6</accession>
<keyword evidence="2" id="KW-1185">Reference proteome</keyword>
<name>A0ACD3SRZ6_9BURK</name>
<dbReference type="EMBL" id="AKCV02000014">
    <property type="protein sequence ID" value="TMS59000.1"/>
    <property type="molecule type" value="Genomic_DNA"/>
</dbReference>
<evidence type="ECO:0000313" key="2">
    <source>
        <dbReference type="Proteomes" id="UP000004277"/>
    </source>
</evidence>
<reference evidence="1" key="1">
    <citation type="submission" date="2019-05" db="EMBL/GenBank/DDBJ databases">
        <title>Revised genome assembly of Burkholderiaceae (previously Ralstonia) sp. PBA.</title>
        <authorList>
            <person name="Gan H.M."/>
        </authorList>
    </citation>
    <scope>NUCLEOTIDE SEQUENCE</scope>
    <source>
        <strain evidence="1">PBA</strain>
    </source>
</reference>